<dbReference type="HOGENOM" id="CLU_1259578_0_0_10"/>
<proteinExistence type="predicted"/>
<keyword evidence="2" id="KW-1185">Reference proteome</keyword>
<protein>
    <submittedName>
        <fullName evidence="1">Uncharacterized protein</fullName>
    </submittedName>
</protein>
<evidence type="ECO:0000313" key="2">
    <source>
        <dbReference type="Proteomes" id="UP000001208"/>
    </source>
</evidence>
<gene>
    <name evidence="1" type="ordered locus">Ctha_1980</name>
</gene>
<sequence length="219" mass="23505">MDIALAKTKTNGGDEPDENGFTTIVTNGSPADPNGDAIKKNYELEFTDDNAFTFDGGGLIICFKSAGTYASDNTCTQVLMYGSSSDVSGYFVERFYSESDGNYPWGTTSTSHIGNFRLVTGTSNSGNEDQVTIPASDTNSHDFANAGAQVQFTTGNTNDLVIKIQKTDTIPSIVVPLPSSVENVSSRYWTVTVLFGTVDGTYDITLALPTQRTADRFMS</sequence>
<evidence type="ECO:0000313" key="1">
    <source>
        <dbReference type="EMBL" id="ACF14434.1"/>
    </source>
</evidence>
<dbReference type="Proteomes" id="UP000001208">
    <property type="component" value="Chromosome"/>
</dbReference>
<accession>B3QUT3</accession>
<dbReference type="EMBL" id="CP001100">
    <property type="protein sequence ID" value="ACF14434.1"/>
    <property type="molecule type" value="Genomic_DNA"/>
</dbReference>
<dbReference type="RefSeq" id="WP_012500517.1">
    <property type="nucleotide sequence ID" value="NC_011026.1"/>
</dbReference>
<name>B3QUT3_CHLT3</name>
<dbReference type="KEGG" id="cts:Ctha_1980"/>
<dbReference type="AlphaFoldDB" id="B3QUT3"/>
<reference evidence="1 2" key="1">
    <citation type="submission" date="2008-06" db="EMBL/GenBank/DDBJ databases">
        <title>Complete sequence of Chloroherpeton thalassium ATCC 35110.</title>
        <authorList>
            <consortium name="US DOE Joint Genome Institute"/>
            <person name="Lucas S."/>
            <person name="Copeland A."/>
            <person name="Lapidus A."/>
            <person name="Glavina del Rio T."/>
            <person name="Dalin E."/>
            <person name="Tice H."/>
            <person name="Bruce D."/>
            <person name="Goodwin L."/>
            <person name="Pitluck S."/>
            <person name="Schmutz J."/>
            <person name="Larimer F."/>
            <person name="Land M."/>
            <person name="Hauser L."/>
            <person name="Kyrpides N."/>
            <person name="Mikhailova N."/>
            <person name="Liu Z."/>
            <person name="Li T."/>
            <person name="Zhao F."/>
            <person name="Overmann J."/>
            <person name="Bryant D.A."/>
            <person name="Richardson P."/>
        </authorList>
    </citation>
    <scope>NUCLEOTIDE SEQUENCE [LARGE SCALE GENOMIC DNA]</scope>
    <source>
        <strain evidence="2">ATCC 35110 / GB-78</strain>
    </source>
</reference>
<organism evidence="1 2">
    <name type="scientific">Chloroherpeton thalassium (strain ATCC 35110 / GB-78)</name>
    <dbReference type="NCBI Taxonomy" id="517418"/>
    <lineage>
        <taxon>Bacteria</taxon>
        <taxon>Pseudomonadati</taxon>
        <taxon>Chlorobiota</taxon>
        <taxon>Chlorobiia</taxon>
        <taxon>Chlorobiales</taxon>
        <taxon>Chloroherpetonaceae</taxon>
        <taxon>Chloroherpeton</taxon>
    </lineage>
</organism>